<evidence type="ECO:0000313" key="4">
    <source>
        <dbReference type="EMBL" id="GGD86670.1"/>
    </source>
</evidence>
<keyword evidence="5" id="KW-1185">Reference proteome</keyword>
<dbReference type="Pfam" id="PF03865">
    <property type="entry name" value="ShlB"/>
    <property type="match status" value="1"/>
</dbReference>
<evidence type="ECO:0000256" key="2">
    <source>
        <dbReference type="SAM" id="SignalP"/>
    </source>
</evidence>
<dbReference type="Proteomes" id="UP000619041">
    <property type="component" value="Unassembled WGS sequence"/>
</dbReference>
<evidence type="ECO:0000259" key="3">
    <source>
        <dbReference type="Pfam" id="PF03865"/>
    </source>
</evidence>
<dbReference type="EMBL" id="BMKL01000001">
    <property type="protein sequence ID" value="GGD86670.1"/>
    <property type="molecule type" value="Genomic_DNA"/>
</dbReference>
<protein>
    <submittedName>
        <fullName evidence="4">Heme utilization protein</fullName>
    </submittedName>
</protein>
<dbReference type="InterPro" id="IPR005565">
    <property type="entry name" value="Hemolysn_activator_HlyB_C"/>
</dbReference>
<reference evidence="5" key="1">
    <citation type="journal article" date="2019" name="Int. J. Syst. Evol. Microbiol.">
        <title>The Global Catalogue of Microorganisms (GCM) 10K type strain sequencing project: providing services to taxonomists for standard genome sequencing and annotation.</title>
        <authorList>
            <consortium name="The Broad Institute Genomics Platform"/>
            <consortium name="The Broad Institute Genome Sequencing Center for Infectious Disease"/>
            <person name="Wu L."/>
            <person name="Ma J."/>
        </authorList>
    </citation>
    <scope>NUCLEOTIDE SEQUENCE [LARGE SCALE GENOMIC DNA]</scope>
    <source>
        <strain evidence="5">CGMCC 1.15959</strain>
    </source>
</reference>
<keyword evidence="2" id="KW-0732">Signal</keyword>
<gene>
    <name evidence="4" type="ORF">GCM10011515_02720</name>
</gene>
<feature type="chain" id="PRO_5045476331" evidence="2">
    <location>
        <begin position="36"/>
        <end position="598"/>
    </location>
</feature>
<sequence length="598" mass="63561">MGVCAGTSSPALRRGRTILALGSALALIPAAAAHAQAGPVPSRDDLSVGRDTALPTPTRLSVKDDIERGPCPLAEPAFANARVTFSAIEFTGLPGVPAADLAPSWTEFANRDLPITALCEVRDRAATMLRARGFLAAVQIPPQRIEKGGVARMDVLAAKLTELQVRGDAGAAEGLIASHLEPLTREEWFNTNDATRNLLLLRDLPGYDARLTLRSAGRAPGEVVGDITVDYTPIELTVGAQNLGAKATGREGLFAELALNGLLGLGDRTTASIYNTVDWDEQRIIRLGEEIALGANGLRLGGSVLWGRSEPSLAGGGFLTKTFAAEGHLRAVLQRRRTSSLALTGGLELVDQKLSFAGTRLSEDDLSIAFLRLDHAMIDAASASGRDGFSPGEPKWRSALSLELRKGLGIFGASHDCSVIATCRPPNIPISNALADPRALVARLDGAIEYRPVPRVTLALLPLVQVADHALLAYEQASLGNYTIGRGLDPGVVVGDDAVGASFEVRAGSRYPGANGGFAFEPFAFVDWARTWIHDNRINPDPRDVLTAGAGVRGRWGEHFDIGLTFAAPLKRAGYQLERSDPRLLFTIAARLLPWGDR</sequence>
<accession>A0ABQ1RYK9</accession>
<proteinExistence type="predicted"/>
<dbReference type="InterPro" id="IPR051544">
    <property type="entry name" value="TPS_OM_transporter"/>
</dbReference>
<feature type="signal peptide" evidence="2">
    <location>
        <begin position="1"/>
        <end position="35"/>
    </location>
</feature>
<dbReference type="Gene3D" id="2.40.160.50">
    <property type="entry name" value="membrane protein fhac: a member of the omp85/tpsb transporter family"/>
    <property type="match status" value="1"/>
</dbReference>
<feature type="domain" description="Haemolysin activator HlyB C-terminal" evidence="3">
    <location>
        <begin position="232"/>
        <end position="554"/>
    </location>
</feature>
<evidence type="ECO:0000256" key="1">
    <source>
        <dbReference type="SAM" id="MobiDB-lite"/>
    </source>
</evidence>
<dbReference type="PANTHER" id="PTHR34597">
    <property type="entry name" value="SLR1661 PROTEIN"/>
    <property type="match status" value="1"/>
</dbReference>
<comment type="caution">
    <text evidence="4">The sequence shown here is derived from an EMBL/GenBank/DDBJ whole genome shotgun (WGS) entry which is preliminary data.</text>
</comment>
<feature type="region of interest" description="Disordered" evidence="1">
    <location>
        <begin position="38"/>
        <end position="66"/>
    </location>
</feature>
<dbReference type="PANTHER" id="PTHR34597:SF3">
    <property type="entry name" value="OUTER MEMBRANE TRANSPORTER CDIB"/>
    <property type="match status" value="1"/>
</dbReference>
<organism evidence="4 5">
    <name type="scientific">Tsuneonella deserti</name>
    <dbReference type="NCBI Taxonomy" id="2035528"/>
    <lineage>
        <taxon>Bacteria</taxon>
        <taxon>Pseudomonadati</taxon>
        <taxon>Pseudomonadota</taxon>
        <taxon>Alphaproteobacteria</taxon>
        <taxon>Sphingomonadales</taxon>
        <taxon>Erythrobacteraceae</taxon>
        <taxon>Tsuneonella</taxon>
    </lineage>
</organism>
<name>A0ABQ1RYK9_9SPHN</name>
<evidence type="ECO:0000313" key="5">
    <source>
        <dbReference type="Proteomes" id="UP000619041"/>
    </source>
</evidence>